<keyword evidence="2" id="KW-1185">Reference proteome</keyword>
<reference evidence="2" key="1">
    <citation type="submission" date="2018-05" db="EMBL/GenBank/DDBJ databases">
        <title>Genome Sequencing of selected type strains of the family Eggerthellaceae.</title>
        <authorList>
            <person name="Danylec N."/>
            <person name="Stoll D.A."/>
            <person name="Doetsch A."/>
            <person name="Huch M."/>
        </authorList>
    </citation>
    <scope>NUCLEOTIDE SEQUENCE [LARGE SCALE GENOMIC DNA]</scope>
    <source>
        <strain evidence="2">DSM 17537</strain>
    </source>
</reference>
<evidence type="ECO:0000313" key="1">
    <source>
        <dbReference type="EMBL" id="RNL20795.1"/>
    </source>
</evidence>
<name>A0A3N0AGI7_9ACTN</name>
<proteinExistence type="predicted"/>
<protein>
    <submittedName>
        <fullName evidence="1">Uncharacterized protein</fullName>
    </submittedName>
</protein>
<gene>
    <name evidence="1" type="ORF">DMP07_04250</name>
</gene>
<sequence>MLTGNEPVSAGNLRAIVGAHARKTGMLKAGEASARIAESSGMSAEAAVGIAGKFPSVGFSLKGGAIVPDVPGVYAVSVEMSGSANRVEGQSSDIAWFGGLSVGGAKIDFGNTSKESSSFFASFAGNVPIDESGLKILVCGKSTAYYEVNFGHEIKLNNLKVSIVEI</sequence>
<organism evidence="1 2">
    <name type="scientific">Slackia faecicanis</name>
    <dbReference type="NCBI Taxonomy" id="255723"/>
    <lineage>
        <taxon>Bacteria</taxon>
        <taxon>Bacillati</taxon>
        <taxon>Actinomycetota</taxon>
        <taxon>Coriobacteriia</taxon>
        <taxon>Eggerthellales</taxon>
        <taxon>Eggerthellaceae</taxon>
        <taxon>Slackia</taxon>
    </lineage>
</organism>
<dbReference type="AlphaFoldDB" id="A0A3N0AGI7"/>
<accession>A0A3N0AGI7</accession>
<dbReference type="EMBL" id="QICB01000002">
    <property type="protein sequence ID" value="RNL20795.1"/>
    <property type="molecule type" value="Genomic_DNA"/>
</dbReference>
<comment type="caution">
    <text evidence="1">The sequence shown here is derived from an EMBL/GenBank/DDBJ whole genome shotgun (WGS) entry which is preliminary data.</text>
</comment>
<evidence type="ECO:0000313" key="2">
    <source>
        <dbReference type="Proteomes" id="UP000267368"/>
    </source>
</evidence>
<dbReference type="Proteomes" id="UP000267368">
    <property type="component" value="Unassembled WGS sequence"/>
</dbReference>